<proteinExistence type="inferred from homology"/>
<reference evidence="16" key="1">
    <citation type="submission" date="2018-06" db="EMBL/GenBank/DDBJ databases">
        <authorList>
            <person name="Guldener U."/>
        </authorList>
    </citation>
    <scope>NUCLEOTIDE SEQUENCE [LARGE SCALE GENOMIC DNA]</scope>
    <source>
        <strain evidence="16">UTAD17</strain>
    </source>
</reference>
<evidence type="ECO:0000256" key="9">
    <source>
        <dbReference type="ARBA" id="ARBA00023065"/>
    </source>
</evidence>
<feature type="transmembrane region" description="Helical" evidence="14">
    <location>
        <begin position="333"/>
        <end position="351"/>
    </location>
</feature>
<comment type="subunit">
    <text evidence="13">Homopentamer. Forms homooligomers. Interacts with MFM1.</text>
</comment>
<feature type="transmembrane region" description="Helical" evidence="14">
    <location>
        <begin position="363"/>
        <end position="384"/>
    </location>
</feature>
<protein>
    <recommendedName>
        <fullName evidence="14">Magnesium transporter</fullName>
    </recommendedName>
</protein>
<keyword evidence="5 14" id="KW-0999">Mitochondrion inner membrane</keyword>
<dbReference type="PANTHER" id="PTHR13890:SF27">
    <property type="entry name" value="MAGNESIUM TRANSPORTER MRS2, MITOCHONDRIAL"/>
    <property type="match status" value="1"/>
</dbReference>
<organism evidence="15 16">
    <name type="scientific">Saccharomycodes ludwigii</name>
    <dbReference type="NCBI Taxonomy" id="36035"/>
    <lineage>
        <taxon>Eukaryota</taxon>
        <taxon>Fungi</taxon>
        <taxon>Dikarya</taxon>
        <taxon>Ascomycota</taxon>
        <taxon>Saccharomycotina</taxon>
        <taxon>Saccharomycetes</taxon>
        <taxon>Saccharomycodales</taxon>
        <taxon>Saccharomycodaceae</taxon>
        <taxon>Saccharomycodes</taxon>
    </lineage>
</organism>
<dbReference type="Gene3D" id="1.20.58.340">
    <property type="entry name" value="Magnesium transport protein CorA, transmembrane region"/>
    <property type="match status" value="1"/>
</dbReference>
<keyword evidence="3 14" id="KW-0813">Transport</keyword>
<evidence type="ECO:0000256" key="11">
    <source>
        <dbReference type="ARBA" id="ARBA00023136"/>
    </source>
</evidence>
<evidence type="ECO:0000313" key="16">
    <source>
        <dbReference type="Proteomes" id="UP000262825"/>
    </source>
</evidence>
<keyword evidence="9 14" id="KW-0406">Ion transport</keyword>
<evidence type="ECO:0000256" key="5">
    <source>
        <dbReference type="ARBA" id="ARBA00022792"/>
    </source>
</evidence>
<dbReference type="InterPro" id="IPR045863">
    <property type="entry name" value="CorA_TM1_TM2"/>
</dbReference>
<dbReference type="PANTHER" id="PTHR13890">
    <property type="entry name" value="RNA SPLICING PROTEIN MRS2, MITOCHONDRIAL"/>
    <property type="match status" value="1"/>
</dbReference>
<dbReference type="GO" id="GO:0005743">
    <property type="term" value="C:mitochondrial inner membrane"/>
    <property type="evidence" value="ECO:0007669"/>
    <property type="project" value="UniProtKB-SubCell"/>
</dbReference>
<evidence type="ECO:0000256" key="13">
    <source>
        <dbReference type="ARBA" id="ARBA00046701"/>
    </source>
</evidence>
<dbReference type="GO" id="GO:0015095">
    <property type="term" value="F:magnesium ion transmembrane transporter activity"/>
    <property type="evidence" value="ECO:0007669"/>
    <property type="project" value="TreeGrafter"/>
</dbReference>
<dbReference type="Proteomes" id="UP000262825">
    <property type="component" value="Unassembled WGS sequence"/>
</dbReference>
<dbReference type="SUPFAM" id="SSF144083">
    <property type="entry name" value="Magnesium transport protein CorA, transmembrane region"/>
    <property type="match status" value="1"/>
</dbReference>
<evidence type="ECO:0000313" key="15">
    <source>
        <dbReference type="EMBL" id="SSD62163.1"/>
    </source>
</evidence>
<evidence type="ECO:0000256" key="12">
    <source>
        <dbReference type="ARBA" id="ARBA00046105"/>
    </source>
</evidence>
<keyword evidence="8 14" id="KW-1133">Transmembrane helix</keyword>
<gene>
    <name evidence="15" type="ORF">SCODWIG_03925</name>
</gene>
<comment type="subcellular location">
    <subcellularLocation>
        <location evidence="1 14">Mitochondrion inner membrane</location>
        <topology evidence="1 14">Multi-pass membrane protein</topology>
    </subcellularLocation>
</comment>
<dbReference type="InterPro" id="IPR039204">
    <property type="entry name" value="MRS2-like"/>
</dbReference>
<evidence type="ECO:0000256" key="10">
    <source>
        <dbReference type="ARBA" id="ARBA00023128"/>
    </source>
</evidence>
<dbReference type="OrthoDB" id="10251508at2759"/>
<accession>A0A376BBU7</accession>
<evidence type="ECO:0000256" key="14">
    <source>
        <dbReference type="RuleBase" id="RU366042"/>
    </source>
</evidence>
<dbReference type="AlphaFoldDB" id="A0A376BBU7"/>
<evidence type="ECO:0000256" key="3">
    <source>
        <dbReference type="ARBA" id="ARBA00022448"/>
    </source>
</evidence>
<evidence type="ECO:0000256" key="1">
    <source>
        <dbReference type="ARBA" id="ARBA00004448"/>
    </source>
</evidence>
<keyword evidence="6 14" id="KW-0460">Magnesium</keyword>
<comment type="function">
    <text evidence="12">High-conductance magnesium-selective channel that mediates the influx of magnesium into the mitochondrial matrix. Essential for the splicing of mRNA group II introns in mitochondria by affecting mitochondrial magnesium concentrations, which are critical for group II intron splicing. It also suppresses a variety of mitochondrial intron mutations and its absence may disturb the assembly of mitochondrial membrane complexes.</text>
</comment>
<evidence type="ECO:0000256" key="6">
    <source>
        <dbReference type="ARBA" id="ARBA00022842"/>
    </source>
</evidence>
<dbReference type="VEuPathDB" id="FungiDB:SCODWIG_03925"/>
<keyword evidence="11 14" id="KW-0472">Membrane</keyword>
<sequence length="466" mass="54027">MGPPITSIIGFKNINSIFLKNINKLKGLTFKIYTGKIPFRIIRHINTTSNTRISFIKPWSPSKPVKPIVPNDLFVSCTIFNKEGNVVSVSQKFPKWQFLRDHGLYPRDLRKIDSTAPDIIPSIVVKPYQCILINLLYIKALITSEQVMIFDTVSPSAAQKLGELMYDLESRFQVKNGTNNTLPFEHQVLETILINVLAYLEVECNKHITVCGGILRDLEYQIDRNKLKDLLIKSKDLTSFYQKALLIREVLDELLDNDDDLEGMCLTRKINDATDKKMMAQGLEMLLETYYYQCDEFVQQSESLIQNIKSTEEIVNIILDANRNSLMLFELKVTIYTLGFTIATLVPAFYGMNLKNFIEESNWGFYSVIGMSSIVALIMTMNNFKALRSVTRLTLMNNHSGKQSQKHLANVEFHIQKYVPTFWDRCKKWVRLLLFGEENELRRYCQYQKNSNKEKFKEWLIKDSKK</sequence>
<keyword evidence="10" id="KW-0496">Mitochondrion</keyword>
<evidence type="ECO:0000256" key="7">
    <source>
        <dbReference type="ARBA" id="ARBA00022946"/>
    </source>
</evidence>
<dbReference type="CDD" id="cd12823">
    <property type="entry name" value="Mrs2_Mfm1p-like"/>
    <property type="match status" value="1"/>
</dbReference>
<evidence type="ECO:0000256" key="4">
    <source>
        <dbReference type="ARBA" id="ARBA00022692"/>
    </source>
</evidence>
<evidence type="ECO:0000256" key="8">
    <source>
        <dbReference type="ARBA" id="ARBA00022989"/>
    </source>
</evidence>
<keyword evidence="4 14" id="KW-0812">Transmembrane</keyword>
<keyword evidence="7" id="KW-0809">Transit peptide</keyword>
<keyword evidence="16" id="KW-1185">Reference proteome</keyword>
<name>A0A376BBU7_9ASCO</name>
<evidence type="ECO:0000256" key="2">
    <source>
        <dbReference type="ARBA" id="ARBA00009765"/>
    </source>
</evidence>
<comment type="similarity">
    <text evidence="2 14">Belongs to the CorA metal ion transporter (MIT) (TC 1.A.35) family.</text>
</comment>
<dbReference type="EMBL" id="UFAJ01001204">
    <property type="protein sequence ID" value="SSD62163.1"/>
    <property type="molecule type" value="Genomic_DNA"/>
</dbReference>
<dbReference type="Gene3D" id="2.40.128.330">
    <property type="match status" value="1"/>
</dbReference>
<dbReference type="GO" id="GO:0045016">
    <property type="term" value="P:mitochondrial magnesium ion transmembrane transport"/>
    <property type="evidence" value="ECO:0007669"/>
    <property type="project" value="TreeGrafter"/>
</dbReference>
<dbReference type="Pfam" id="PF22099">
    <property type="entry name" value="MRS2-like"/>
    <property type="match status" value="1"/>
</dbReference>